<name>A0ABV2ASN5_9EUKA</name>
<accession>A0ABV2ASN5</accession>
<dbReference type="Proteomes" id="UP001439008">
    <property type="component" value="Unassembled WGS sequence"/>
</dbReference>
<keyword evidence="2" id="KW-1185">Reference proteome</keyword>
<gene>
    <name evidence="1" type="ORF">MHBO_003895</name>
</gene>
<sequence>MLLFSDIDDDFVCNCNEGIKTQLLEKKYSLVVENVPHATPDIELSDIDDSIPPVKEYKRNPRPVVEDNYRVDIIGMMALLDAPQYAGEWPQIGQVVSVDTDSVDVHWYRGSKLSSWKPCKKKFKRFKRT</sequence>
<reference evidence="1 2" key="1">
    <citation type="journal article" date="2024" name="BMC Biol.">
        <title>Comparative genomics of Ascetosporea gives new insight into the evolutionary basis for animal parasitism in Rhizaria.</title>
        <authorList>
            <person name="Hiltunen Thoren M."/>
            <person name="Onut-Brannstrom I."/>
            <person name="Alfjorden A."/>
            <person name="Peckova H."/>
            <person name="Swords F."/>
            <person name="Hooper C."/>
            <person name="Holzer A.S."/>
            <person name="Bass D."/>
            <person name="Burki F."/>
        </authorList>
    </citation>
    <scope>NUCLEOTIDE SEQUENCE [LARGE SCALE GENOMIC DNA]</scope>
    <source>
        <strain evidence="1">20-A016</strain>
    </source>
</reference>
<proteinExistence type="predicted"/>
<protein>
    <submittedName>
        <fullName evidence="1">Uncharacterized protein</fullName>
    </submittedName>
</protein>
<evidence type="ECO:0000313" key="2">
    <source>
        <dbReference type="Proteomes" id="UP001439008"/>
    </source>
</evidence>
<evidence type="ECO:0000313" key="1">
    <source>
        <dbReference type="EMBL" id="MES1922387.1"/>
    </source>
</evidence>
<organism evidence="1 2">
    <name type="scientific">Bonamia ostreae</name>
    <dbReference type="NCBI Taxonomy" id="126728"/>
    <lineage>
        <taxon>Eukaryota</taxon>
        <taxon>Sar</taxon>
        <taxon>Rhizaria</taxon>
        <taxon>Endomyxa</taxon>
        <taxon>Ascetosporea</taxon>
        <taxon>Haplosporida</taxon>
        <taxon>Bonamia</taxon>
    </lineage>
</organism>
<comment type="caution">
    <text evidence="1">The sequence shown here is derived from an EMBL/GenBank/DDBJ whole genome shotgun (WGS) entry which is preliminary data.</text>
</comment>
<dbReference type="EMBL" id="JBDODL010002708">
    <property type="protein sequence ID" value="MES1922387.1"/>
    <property type="molecule type" value="Genomic_DNA"/>
</dbReference>